<keyword evidence="1" id="KW-0560">Oxidoreductase</keyword>
<evidence type="ECO:0000259" key="4">
    <source>
        <dbReference type="Pfam" id="PF01266"/>
    </source>
</evidence>
<comment type="function">
    <text evidence="3">Required for the assembly of the mitochondrial membrane respiratory chain NADH dehydrogenase (Complex I). Involved in mid-late stages of complex I assembly.</text>
</comment>
<evidence type="ECO:0000256" key="1">
    <source>
        <dbReference type="ARBA" id="ARBA00023002"/>
    </source>
</evidence>
<dbReference type="Gene3D" id="3.50.50.60">
    <property type="entry name" value="FAD/NAD(P)-binding domain"/>
    <property type="match status" value="1"/>
</dbReference>
<keyword evidence="6" id="KW-1185">Reference proteome</keyword>
<proteinExistence type="predicted"/>
<comment type="caution">
    <text evidence="5">The sequence shown here is derived from an EMBL/GenBank/DDBJ whole genome shotgun (WGS) entry which is preliminary data.</text>
</comment>
<feature type="domain" description="FAD dependent oxidoreductase" evidence="4">
    <location>
        <begin position="16"/>
        <end position="342"/>
    </location>
</feature>
<dbReference type="SUPFAM" id="SSF51905">
    <property type="entry name" value="FAD/NAD(P)-binding domain"/>
    <property type="match status" value="1"/>
</dbReference>
<reference evidence="5 6" key="1">
    <citation type="submission" date="2024-11" db="EMBL/GenBank/DDBJ databases">
        <title>Adaptive evolution of stress response genes in parasites aligns with host niche diversity.</title>
        <authorList>
            <person name="Hahn C."/>
            <person name="Resl P."/>
        </authorList>
    </citation>
    <scope>NUCLEOTIDE SEQUENCE [LARGE SCALE GENOMIC DNA]</scope>
    <source>
        <strain evidence="5">EGGRZ-B1_66</strain>
        <tissue evidence="5">Body</tissue>
    </source>
</reference>
<gene>
    <name evidence="5" type="primary">FOXRED1</name>
    <name evidence="5" type="ORF">Ciccas_005261</name>
</gene>
<evidence type="ECO:0000256" key="3">
    <source>
        <dbReference type="ARBA" id="ARBA00046185"/>
    </source>
</evidence>
<dbReference type="EMBL" id="JBJKFK010000603">
    <property type="protein sequence ID" value="KAL3316090.1"/>
    <property type="molecule type" value="Genomic_DNA"/>
</dbReference>
<evidence type="ECO:0000313" key="5">
    <source>
        <dbReference type="EMBL" id="KAL3316090.1"/>
    </source>
</evidence>
<dbReference type="InterPro" id="IPR036188">
    <property type="entry name" value="FAD/NAD-bd_sf"/>
</dbReference>
<dbReference type="Proteomes" id="UP001626550">
    <property type="component" value="Unassembled WGS sequence"/>
</dbReference>
<dbReference type="GO" id="GO:0016491">
    <property type="term" value="F:oxidoreductase activity"/>
    <property type="evidence" value="ECO:0007669"/>
    <property type="project" value="UniProtKB-KW"/>
</dbReference>
<dbReference type="PANTHER" id="PTHR13847:SF287">
    <property type="entry name" value="FAD-DEPENDENT OXIDOREDUCTASE DOMAIN-CONTAINING PROTEIN 1"/>
    <property type="match status" value="1"/>
</dbReference>
<dbReference type="Pfam" id="PF01266">
    <property type="entry name" value="DAO"/>
    <property type="match status" value="1"/>
</dbReference>
<organism evidence="5 6">
    <name type="scientific">Cichlidogyrus casuarinus</name>
    <dbReference type="NCBI Taxonomy" id="1844966"/>
    <lineage>
        <taxon>Eukaryota</taxon>
        <taxon>Metazoa</taxon>
        <taxon>Spiralia</taxon>
        <taxon>Lophotrochozoa</taxon>
        <taxon>Platyhelminthes</taxon>
        <taxon>Monogenea</taxon>
        <taxon>Monopisthocotylea</taxon>
        <taxon>Dactylogyridea</taxon>
        <taxon>Ancyrocephalidae</taxon>
        <taxon>Cichlidogyrus</taxon>
    </lineage>
</organism>
<evidence type="ECO:0000313" key="6">
    <source>
        <dbReference type="Proteomes" id="UP001626550"/>
    </source>
</evidence>
<dbReference type="Gene3D" id="3.30.9.10">
    <property type="entry name" value="D-Amino Acid Oxidase, subunit A, domain 2"/>
    <property type="match status" value="1"/>
</dbReference>
<dbReference type="PANTHER" id="PTHR13847">
    <property type="entry name" value="SARCOSINE DEHYDROGENASE-RELATED"/>
    <property type="match status" value="1"/>
</dbReference>
<protein>
    <recommendedName>
        <fullName evidence="2">FAD-dependent oxidoreductase domain-containing protein 1</fullName>
    </recommendedName>
</protein>
<accession>A0ABD2Q957</accession>
<sequence>MRNIDDNLETSSNKRVSIDFNPVGHLLLANNQTADQLREDLTLQKALGCSIEPIEPDQIKARWPWLNTHDIAFATHGLENEGWFNPAMLLQALKLKAHELGVNYVTAELIDIRRADFISTNISMGAYPERQLFNTQPIRYAQLRALGGQEHEMTFATMVNAAGPWAKEIALMAGIGSSEIPLSLPVEKVLVHAFLLRPAFDVGYDVTYCPGLDAPFLVDFDGINVQRVGLSGDFIVYRSASPADVVDSSTCEDDLIWLQNCPQEFVNEFYTSTLQQAIVNRIPALKDSKVCNAWSTFDDLNTFDRTPVVGYHPLQLQMLFACGMSGYGAQHCLGVGRAISELVTYRDYRTIDLSSFGFARFYMRETVSDQSNVASSHLLAESFE</sequence>
<dbReference type="AlphaFoldDB" id="A0ABD2Q957"/>
<dbReference type="InterPro" id="IPR006076">
    <property type="entry name" value="FAD-dep_OxRdtase"/>
</dbReference>
<name>A0ABD2Q957_9PLAT</name>
<evidence type="ECO:0000256" key="2">
    <source>
        <dbReference type="ARBA" id="ARBA00039785"/>
    </source>
</evidence>